<dbReference type="NCBIfam" id="TIGR01444">
    <property type="entry name" value="fkbM_fam"/>
    <property type="match status" value="1"/>
</dbReference>
<gene>
    <name evidence="2" type="ORF">rosag_36710</name>
</gene>
<name>A0AA37QJW5_9BACT</name>
<sequence length="269" mass="29661">MPFSVSALKPQFLHETYWYRAHFGHVAGTRVWRRMAAVANAPPGSPPMSVTVPGLAHPLLLRPGTSDVAVFEQVFLHGALDFPLSPAPTYIVDAGANIGLASIYLLAKYPTAQIVALEIEESNFELLRRNTRHYPNVTPIQAALWSHRTELELVDSDADKWAFQVRAPEDATPSLPTTRTTRVPALGVTDVLARTQWPRIDLLKVDIEGAECEVFTPAASDWLGHVRVIAVELHDRLRPGCEAAVLDALGTRPFRRSQADDYTVLDLSA</sequence>
<dbReference type="RefSeq" id="WP_284351604.1">
    <property type="nucleotide sequence ID" value="NZ_BRXS01000005.1"/>
</dbReference>
<dbReference type="EMBL" id="BRXS01000005">
    <property type="protein sequence ID" value="GLC27158.1"/>
    <property type="molecule type" value="Genomic_DNA"/>
</dbReference>
<dbReference type="Gene3D" id="3.40.50.150">
    <property type="entry name" value="Vaccinia Virus protein VP39"/>
    <property type="match status" value="1"/>
</dbReference>
<feature type="domain" description="Methyltransferase FkbM" evidence="1">
    <location>
        <begin position="93"/>
        <end position="236"/>
    </location>
</feature>
<dbReference type="InterPro" id="IPR006342">
    <property type="entry name" value="FkbM_mtfrase"/>
</dbReference>
<keyword evidence="3" id="KW-1185">Reference proteome</keyword>
<evidence type="ECO:0000259" key="1">
    <source>
        <dbReference type="Pfam" id="PF05050"/>
    </source>
</evidence>
<organism evidence="2 3">
    <name type="scientific">Roseisolibacter agri</name>
    <dbReference type="NCBI Taxonomy" id="2014610"/>
    <lineage>
        <taxon>Bacteria</taxon>
        <taxon>Pseudomonadati</taxon>
        <taxon>Gemmatimonadota</taxon>
        <taxon>Gemmatimonadia</taxon>
        <taxon>Gemmatimonadales</taxon>
        <taxon>Gemmatimonadaceae</taxon>
        <taxon>Roseisolibacter</taxon>
    </lineage>
</organism>
<dbReference type="InterPro" id="IPR052514">
    <property type="entry name" value="SAM-dependent_MTase"/>
</dbReference>
<dbReference type="AlphaFoldDB" id="A0AA37QJW5"/>
<dbReference type="Proteomes" id="UP001161325">
    <property type="component" value="Unassembled WGS sequence"/>
</dbReference>
<comment type="caution">
    <text evidence="2">The sequence shown here is derived from an EMBL/GenBank/DDBJ whole genome shotgun (WGS) entry which is preliminary data.</text>
</comment>
<dbReference type="PANTHER" id="PTHR34203">
    <property type="entry name" value="METHYLTRANSFERASE, FKBM FAMILY PROTEIN"/>
    <property type="match status" value="1"/>
</dbReference>
<dbReference type="SUPFAM" id="SSF53335">
    <property type="entry name" value="S-adenosyl-L-methionine-dependent methyltransferases"/>
    <property type="match status" value="1"/>
</dbReference>
<proteinExistence type="predicted"/>
<evidence type="ECO:0000313" key="3">
    <source>
        <dbReference type="Proteomes" id="UP001161325"/>
    </source>
</evidence>
<protein>
    <recommendedName>
        <fullName evidence="1">Methyltransferase FkbM domain-containing protein</fullName>
    </recommendedName>
</protein>
<dbReference type="InterPro" id="IPR029063">
    <property type="entry name" value="SAM-dependent_MTases_sf"/>
</dbReference>
<evidence type="ECO:0000313" key="2">
    <source>
        <dbReference type="EMBL" id="GLC27158.1"/>
    </source>
</evidence>
<accession>A0AA37QJW5</accession>
<dbReference type="Pfam" id="PF05050">
    <property type="entry name" value="Methyltransf_21"/>
    <property type="match status" value="1"/>
</dbReference>
<dbReference type="PANTHER" id="PTHR34203:SF15">
    <property type="entry name" value="SLL1173 PROTEIN"/>
    <property type="match status" value="1"/>
</dbReference>
<reference evidence="2" key="1">
    <citation type="submission" date="2022-08" db="EMBL/GenBank/DDBJ databases">
        <title>Draft genome sequencing of Roseisolibacter agri AW1220.</title>
        <authorList>
            <person name="Tobiishi Y."/>
            <person name="Tonouchi A."/>
        </authorList>
    </citation>
    <scope>NUCLEOTIDE SEQUENCE</scope>
    <source>
        <strain evidence="2">AW1220</strain>
    </source>
</reference>